<feature type="domain" description="RING-type" evidence="4">
    <location>
        <begin position="747"/>
        <end position="789"/>
    </location>
</feature>
<evidence type="ECO:0000256" key="1">
    <source>
        <dbReference type="PROSITE-ProRule" id="PRU00175"/>
    </source>
</evidence>
<dbReference type="GO" id="GO:0061630">
    <property type="term" value="F:ubiquitin protein ligase activity"/>
    <property type="evidence" value="ECO:0007669"/>
    <property type="project" value="UniProtKB-EC"/>
</dbReference>
<dbReference type="SUPFAM" id="SSF57850">
    <property type="entry name" value="RING/U-box"/>
    <property type="match status" value="1"/>
</dbReference>
<dbReference type="GO" id="GO:0008270">
    <property type="term" value="F:zinc ion binding"/>
    <property type="evidence" value="ECO:0007669"/>
    <property type="project" value="UniProtKB-KW"/>
</dbReference>
<keyword evidence="6" id="KW-1185">Reference proteome</keyword>
<keyword evidence="1" id="KW-0863">Zinc-finger</keyword>
<feature type="compositionally biased region" description="Polar residues" evidence="2">
    <location>
        <begin position="326"/>
        <end position="338"/>
    </location>
</feature>
<feature type="region of interest" description="Disordered" evidence="2">
    <location>
        <begin position="828"/>
        <end position="847"/>
    </location>
</feature>
<feature type="compositionally biased region" description="Basic and acidic residues" evidence="2">
    <location>
        <begin position="301"/>
        <end position="321"/>
    </location>
</feature>
<reference evidence="5" key="1">
    <citation type="submission" date="2023-06" db="EMBL/GenBank/DDBJ databases">
        <title>Survivors Of The Sea: Transcriptome response of Skeletonema marinoi to long-term dormancy.</title>
        <authorList>
            <person name="Pinder M.I.M."/>
            <person name="Kourtchenko O."/>
            <person name="Robertson E.K."/>
            <person name="Larsson T."/>
            <person name="Maumus F."/>
            <person name="Osuna-Cruz C.M."/>
            <person name="Vancaester E."/>
            <person name="Stenow R."/>
            <person name="Vandepoele K."/>
            <person name="Ploug H."/>
            <person name="Bruchert V."/>
            <person name="Godhe A."/>
            <person name="Topel M."/>
        </authorList>
    </citation>
    <scope>NUCLEOTIDE SEQUENCE</scope>
    <source>
        <strain evidence="5">R05AC</strain>
    </source>
</reference>
<dbReference type="InterPro" id="IPR011043">
    <property type="entry name" value="Gal_Oxase/kelch_b-propeller"/>
</dbReference>
<proteinExistence type="predicted"/>
<feature type="region of interest" description="Disordered" evidence="2">
    <location>
        <begin position="39"/>
        <end position="59"/>
    </location>
</feature>
<dbReference type="Proteomes" id="UP001224775">
    <property type="component" value="Unassembled WGS sequence"/>
</dbReference>
<dbReference type="EMBL" id="JATAAI010000016">
    <property type="protein sequence ID" value="KAK1740219.1"/>
    <property type="molecule type" value="Genomic_DNA"/>
</dbReference>
<dbReference type="InterPro" id="IPR013083">
    <property type="entry name" value="Znf_RING/FYVE/PHD"/>
</dbReference>
<feature type="compositionally biased region" description="Low complexity" evidence="2">
    <location>
        <begin position="246"/>
        <end position="265"/>
    </location>
</feature>
<sequence length="883" mass="99114">MTMQQQTSCIRRRTKLLLFYAILTSILSSSSAGLLDGSVDQEDINDDDDSHNNDSSSSSHNWWKSMFQGLQGQINIAQPANRRGHSSTYFIDKHDTEWMIVSGGFTDEDWHSMPVWAYDLTSGKEMEQYNEMSVEEQNEYAWNVDKMELYEHPWVSMNFRSGDHEQPQGRVGHLSSTYNDCLYIFGGLTYNFGFSVEYPDNGYNSLVVWKGCGLDHYLKKREGLVWEKIVPTVHGEYPVEPEESSGESNNSNSNGSDDMNASSSNTTAEEGGDNSGNSHGHASSGNTTSEEEEVGVNSTSIHDHESSDNTKSEVEGGDGRLRRNLLPTSTDGFIITNNNKKRNDGEQEQKTTLKKPTINISILPRGELQGGHYAPQDDDKEYFIFHGGVIQGDLETTGEVALGDVWKYDYEDNALALLAPYPPLQWQHDERNQLYPMARTAHAATVVGDELIIHGGMHPSEDILDEMSSSVFSSPSDSYAAYKTHAKWKPLTDVWVFNLKTLKWKERIQFPQMARSYHTLVGSDDGQIAAFGGFQQDTSQYSSETVVFVFKDLLISRPDEMYWLKLMPSADQISHSLVRQSYRNNYLLGITNRLEHSAILDKSGSMLVWGGRFQTVNQITGLWRLDVFTEDANLHLEVAPPDGIEAYEKELEALHLFLVTMMFMSLTISSLLSSMRRRGEDQEIIERSSHRRGGLSQDVIDSLPTKRYEAPRRSVTDDGDVVEDVSLSRENSVEESDLHLEMNRDCCAICLADYEEGVSEIRTLPCGHAFDKECIDSWFEAHTTCPACRQGIENTPLSPSSEANSTRSGSIIFSSWLSPSTGIWSPIGDSIPEAATSDTSNDYDGDNVGVQVADSRRRGLFRLFTRRVHEPIPAPTLNEFELV</sequence>
<dbReference type="PROSITE" id="PS50089">
    <property type="entry name" value="ZF_RING_2"/>
    <property type="match status" value="1"/>
</dbReference>
<dbReference type="Gene3D" id="3.30.40.10">
    <property type="entry name" value="Zinc/RING finger domain, C3HC4 (zinc finger)"/>
    <property type="match status" value="1"/>
</dbReference>
<evidence type="ECO:0000256" key="3">
    <source>
        <dbReference type="SAM" id="SignalP"/>
    </source>
</evidence>
<comment type="caution">
    <text evidence="5">The sequence shown here is derived from an EMBL/GenBank/DDBJ whole genome shotgun (WGS) entry which is preliminary data.</text>
</comment>
<feature type="compositionally biased region" description="Basic and acidic residues" evidence="2">
    <location>
        <begin position="341"/>
        <end position="351"/>
    </location>
</feature>
<feature type="region of interest" description="Disordered" evidence="2">
    <location>
        <begin position="237"/>
        <end position="351"/>
    </location>
</feature>
<keyword evidence="5" id="KW-0012">Acyltransferase</keyword>
<keyword evidence="1" id="KW-0862">Zinc</keyword>
<dbReference type="PANTHER" id="PTHR23244">
    <property type="entry name" value="KELCH REPEAT DOMAIN"/>
    <property type="match status" value="1"/>
</dbReference>
<dbReference type="SUPFAM" id="SSF50965">
    <property type="entry name" value="Galactose oxidase, central domain"/>
    <property type="match status" value="1"/>
</dbReference>
<organism evidence="5 6">
    <name type="scientific">Skeletonema marinoi</name>
    <dbReference type="NCBI Taxonomy" id="267567"/>
    <lineage>
        <taxon>Eukaryota</taxon>
        <taxon>Sar</taxon>
        <taxon>Stramenopiles</taxon>
        <taxon>Ochrophyta</taxon>
        <taxon>Bacillariophyta</taxon>
        <taxon>Coscinodiscophyceae</taxon>
        <taxon>Thalassiosirophycidae</taxon>
        <taxon>Thalassiosirales</taxon>
        <taxon>Skeletonemataceae</taxon>
        <taxon>Skeletonema</taxon>
        <taxon>Skeletonema marinoi-dohrnii complex</taxon>
    </lineage>
</organism>
<feature type="compositionally biased region" description="Acidic residues" evidence="2">
    <location>
        <begin position="39"/>
        <end position="49"/>
    </location>
</feature>
<evidence type="ECO:0000256" key="2">
    <source>
        <dbReference type="SAM" id="MobiDB-lite"/>
    </source>
</evidence>
<keyword evidence="1" id="KW-0479">Metal-binding</keyword>
<dbReference type="Gene3D" id="2.120.10.80">
    <property type="entry name" value="Kelch-type beta propeller"/>
    <property type="match status" value="2"/>
</dbReference>
<evidence type="ECO:0000313" key="5">
    <source>
        <dbReference type="EMBL" id="KAK1740219.1"/>
    </source>
</evidence>
<dbReference type="InterPro" id="IPR001841">
    <property type="entry name" value="Znf_RING"/>
</dbReference>
<evidence type="ECO:0000313" key="6">
    <source>
        <dbReference type="Proteomes" id="UP001224775"/>
    </source>
</evidence>
<keyword evidence="5" id="KW-0808">Transferase</keyword>
<name>A0AAD9DBT0_9STRA</name>
<gene>
    <name evidence="5" type="ORF">QTG54_009169</name>
</gene>
<accession>A0AAD9DBT0</accession>
<dbReference type="PANTHER" id="PTHR23244:SF471">
    <property type="entry name" value="GUANINE NUCLEOTIDE-BINDING PROTEIN SUBUNIT BETA 1-RELATED"/>
    <property type="match status" value="1"/>
</dbReference>
<dbReference type="AlphaFoldDB" id="A0AAD9DBT0"/>
<feature type="signal peptide" evidence="3">
    <location>
        <begin position="1"/>
        <end position="32"/>
    </location>
</feature>
<dbReference type="SMART" id="SM00184">
    <property type="entry name" value="RING"/>
    <property type="match status" value="1"/>
</dbReference>
<evidence type="ECO:0000259" key="4">
    <source>
        <dbReference type="PROSITE" id="PS50089"/>
    </source>
</evidence>
<dbReference type="InterPro" id="IPR015915">
    <property type="entry name" value="Kelch-typ_b-propeller"/>
</dbReference>
<keyword evidence="3" id="KW-0732">Signal</keyword>
<dbReference type="CDD" id="cd16461">
    <property type="entry name" value="RING-H2_EL5-like"/>
    <property type="match status" value="1"/>
</dbReference>
<feature type="compositionally biased region" description="Low complexity" evidence="2">
    <location>
        <begin position="275"/>
        <end position="286"/>
    </location>
</feature>
<dbReference type="SUPFAM" id="SSF117281">
    <property type="entry name" value="Kelch motif"/>
    <property type="match status" value="1"/>
</dbReference>
<dbReference type="EC" id="2.3.2.27" evidence="5"/>
<dbReference type="Pfam" id="PF13639">
    <property type="entry name" value="zf-RING_2"/>
    <property type="match status" value="1"/>
</dbReference>
<protein>
    <submittedName>
        <fullName evidence="5">RING-H2 finger protein</fullName>
        <ecNumber evidence="5">2.3.2.27</ecNumber>
    </submittedName>
</protein>
<feature type="chain" id="PRO_5042200261" evidence="3">
    <location>
        <begin position="33"/>
        <end position="883"/>
    </location>
</feature>